<sequence length="155" mass="16695">MHSKGGGILVAMETGGGDAPDEGSQRGVAGAWGGARRFLYAFLFVLFGVDIVLSSVGSEEQGVFSVFQAPSSYLSFVTGAILWDRGLYHYTDSSLPDGPPSLCHRFLAHMNASPGDLRPPRFLSGYPRPMVPQLGQAQRRQAQSAPRIHRYAGKV</sequence>
<accession>A0A8T2P1U2</accession>
<dbReference type="OrthoDB" id="2121618at2759"/>
<gene>
    <name evidence="1" type="ORF">JZ751_008824</name>
</gene>
<reference evidence="1" key="1">
    <citation type="thesis" date="2021" institute="BYU ScholarsArchive" country="Provo, UT, USA">
        <title>Applications of and Algorithms for Genome Assembly and Genomic Analyses with an Emphasis on Marine Teleosts.</title>
        <authorList>
            <person name="Pickett B.D."/>
        </authorList>
    </citation>
    <scope>NUCLEOTIDE SEQUENCE</scope>
    <source>
        <strain evidence="1">HI-2016</strain>
    </source>
</reference>
<proteinExistence type="predicted"/>
<evidence type="ECO:0000313" key="1">
    <source>
        <dbReference type="EMBL" id="KAG9345680.1"/>
    </source>
</evidence>
<dbReference type="EMBL" id="JAFBMS010000017">
    <property type="protein sequence ID" value="KAG9345680.1"/>
    <property type="molecule type" value="Genomic_DNA"/>
</dbReference>
<feature type="non-terminal residue" evidence="1">
    <location>
        <position position="1"/>
    </location>
</feature>
<dbReference type="AlphaFoldDB" id="A0A8T2P1U2"/>
<dbReference type="Proteomes" id="UP000824540">
    <property type="component" value="Unassembled WGS sequence"/>
</dbReference>
<protein>
    <submittedName>
        <fullName evidence="1">Uncharacterized protein</fullName>
    </submittedName>
</protein>
<comment type="caution">
    <text evidence="1">The sequence shown here is derived from an EMBL/GenBank/DDBJ whole genome shotgun (WGS) entry which is preliminary data.</text>
</comment>
<evidence type="ECO:0000313" key="2">
    <source>
        <dbReference type="Proteomes" id="UP000824540"/>
    </source>
</evidence>
<name>A0A8T2P1U2_9TELE</name>
<keyword evidence="2" id="KW-1185">Reference proteome</keyword>
<organism evidence="1 2">
    <name type="scientific">Albula glossodonta</name>
    <name type="common">roundjaw bonefish</name>
    <dbReference type="NCBI Taxonomy" id="121402"/>
    <lineage>
        <taxon>Eukaryota</taxon>
        <taxon>Metazoa</taxon>
        <taxon>Chordata</taxon>
        <taxon>Craniata</taxon>
        <taxon>Vertebrata</taxon>
        <taxon>Euteleostomi</taxon>
        <taxon>Actinopterygii</taxon>
        <taxon>Neopterygii</taxon>
        <taxon>Teleostei</taxon>
        <taxon>Albuliformes</taxon>
        <taxon>Albulidae</taxon>
        <taxon>Albula</taxon>
    </lineage>
</organism>